<dbReference type="GeneID" id="56590278"/>
<comment type="subcellular location">
    <subcellularLocation>
        <location evidence="1">Cell outer membrane</location>
        <topology evidence="1">Multi-pass membrane protein</topology>
    </subcellularLocation>
</comment>
<feature type="signal peptide" evidence="11">
    <location>
        <begin position="1"/>
        <end position="24"/>
    </location>
</feature>
<dbReference type="InterPro" id="IPR023614">
    <property type="entry name" value="Porin_dom_sf"/>
</dbReference>
<accession>A0A157N9Z2</accession>
<evidence type="ECO:0000313" key="14">
    <source>
        <dbReference type="Proteomes" id="UP000076825"/>
    </source>
</evidence>
<reference evidence="13 14" key="1">
    <citation type="submission" date="2016-04" db="EMBL/GenBank/DDBJ databases">
        <authorList>
            <consortium name="Pathogen Informatics"/>
        </authorList>
    </citation>
    <scope>NUCLEOTIDE SEQUENCE [LARGE SCALE GENOMIC DNA]</scope>
    <source>
        <strain evidence="13 14">H044680328</strain>
    </source>
</reference>
<dbReference type="Proteomes" id="UP000076825">
    <property type="component" value="Chromosome 1"/>
</dbReference>
<dbReference type="GO" id="GO:0046930">
    <property type="term" value="C:pore complex"/>
    <property type="evidence" value="ECO:0007669"/>
    <property type="project" value="UniProtKB-KW"/>
</dbReference>
<dbReference type="Pfam" id="PF13609">
    <property type="entry name" value="Porin_4"/>
    <property type="match status" value="1"/>
</dbReference>
<keyword evidence="3" id="KW-0813">Transport</keyword>
<dbReference type="KEGG" id="btrm:SAMEA390648702464"/>
<dbReference type="eggNOG" id="COG3203">
    <property type="taxonomic scope" value="Bacteria"/>
</dbReference>
<dbReference type="CDD" id="cd00342">
    <property type="entry name" value="gram_neg_porins"/>
    <property type="match status" value="1"/>
</dbReference>
<dbReference type="RefSeq" id="WP_063492024.1">
    <property type="nucleotide sequence ID" value="NZ_CP016340.1"/>
</dbReference>
<evidence type="ECO:0000256" key="2">
    <source>
        <dbReference type="ARBA" id="ARBA00011233"/>
    </source>
</evidence>
<organism evidence="13 14">
    <name type="scientific">Bordetella trematum</name>
    <dbReference type="NCBI Taxonomy" id="123899"/>
    <lineage>
        <taxon>Bacteria</taxon>
        <taxon>Pseudomonadati</taxon>
        <taxon>Pseudomonadota</taxon>
        <taxon>Betaproteobacteria</taxon>
        <taxon>Burkholderiales</taxon>
        <taxon>Alcaligenaceae</taxon>
        <taxon>Bordetella</taxon>
    </lineage>
</organism>
<keyword evidence="9" id="KW-0472">Membrane</keyword>
<evidence type="ECO:0000256" key="6">
    <source>
        <dbReference type="ARBA" id="ARBA00022729"/>
    </source>
</evidence>
<dbReference type="OrthoDB" id="8520696at2"/>
<dbReference type="SUPFAM" id="SSF56935">
    <property type="entry name" value="Porins"/>
    <property type="match status" value="1"/>
</dbReference>
<name>A0A157N9Z2_9BORD</name>
<keyword evidence="7" id="KW-0406">Ion transport</keyword>
<dbReference type="InterPro" id="IPR050298">
    <property type="entry name" value="Gram-neg_bact_OMP"/>
</dbReference>
<evidence type="ECO:0000259" key="12">
    <source>
        <dbReference type="Pfam" id="PF13609"/>
    </source>
</evidence>
<evidence type="ECO:0000256" key="7">
    <source>
        <dbReference type="ARBA" id="ARBA00023065"/>
    </source>
</evidence>
<dbReference type="PANTHER" id="PTHR34501">
    <property type="entry name" value="PROTEIN YDDL-RELATED"/>
    <property type="match status" value="1"/>
</dbReference>
<evidence type="ECO:0000256" key="4">
    <source>
        <dbReference type="ARBA" id="ARBA00022452"/>
    </source>
</evidence>
<keyword evidence="8" id="KW-0626">Porin</keyword>
<keyword evidence="6 11" id="KW-0732">Signal</keyword>
<keyword evidence="5" id="KW-0812">Transmembrane</keyword>
<dbReference type="AlphaFoldDB" id="A0A157N9Z2"/>
<keyword evidence="4" id="KW-1134">Transmembrane beta strand</keyword>
<dbReference type="GO" id="GO:0006811">
    <property type="term" value="P:monoatomic ion transport"/>
    <property type="evidence" value="ECO:0007669"/>
    <property type="project" value="UniProtKB-KW"/>
</dbReference>
<evidence type="ECO:0000256" key="10">
    <source>
        <dbReference type="ARBA" id="ARBA00023237"/>
    </source>
</evidence>
<sequence length="344" mass="36975">MKRPPILSLRLASAICLAAGSLSAPGSAAAAAANSSVRLYGLVDLGLVYERKNGESSLRQKSGNQSGSRWGLRGSEDLGGGYRAVFRLESGFSANNGKQAQGRMFGRWAYVGLAGDFGELRLGRQWVYGFEWASVGNPFGSGWSQGSNNATLGYNDGDFGSGGRVNNGVFYTTPRWQGWQLGVGYSFESGDDDAFATAAHDRVLTAGLRYNRGPLAAALTYERLNPKAGLPDKRAATNLQLAGSYDLEWIKLYGTYGNLRHPNAGPSRGVERVNSFIAGVSVPVSGSGEVLANYQRATNSDITGVALGYQHRLSKRSNLYAYINRLDIQQSHTLQASLGIRHQF</sequence>
<dbReference type="GO" id="GO:0009279">
    <property type="term" value="C:cell outer membrane"/>
    <property type="evidence" value="ECO:0007669"/>
    <property type="project" value="UniProtKB-SubCell"/>
</dbReference>
<evidence type="ECO:0000256" key="8">
    <source>
        <dbReference type="ARBA" id="ARBA00023114"/>
    </source>
</evidence>
<dbReference type="PATRIC" id="fig|123899.6.peg.2451"/>
<evidence type="ECO:0000256" key="1">
    <source>
        <dbReference type="ARBA" id="ARBA00004571"/>
    </source>
</evidence>
<protein>
    <submittedName>
        <fullName evidence="13">Outer membrane porin</fullName>
    </submittedName>
</protein>
<evidence type="ECO:0000313" key="13">
    <source>
        <dbReference type="EMBL" id="SAI70789.1"/>
    </source>
</evidence>
<evidence type="ECO:0000256" key="5">
    <source>
        <dbReference type="ARBA" id="ARBA00022692"/>
    </source>
</evidence>
<comment type="subunit">
    <text evidence="2">Homotrimer.</text>
</comment>
<evidence type="ECO:0000256" key="3">
    <source>
        <dbReference type="ARBA" id="ARBA00022448"/>
    </source>
</evidence>
<evidence type="ECO:0000256" key="11">
    <source>
        <dbReference type="SAM" id="SignalP"/>
    </source>
</evidence>
<feature type="chain" id="PRO_5009816530" evidence="11">
    <location>
        <begin position="25"/>
        <end position="344"/>
    </location>
</feature>
<feature type="domain" description="Porin" evidence="12">
    <location>
        <begin position="26"/>
        <end position="327"/>
    </location>
</feature>
<dbReference type="InterPro" id="IPR033900">
    <property type="entry name" value="Gram_neg_porin_domain"/>
</dbReference>
<keyword evidence="14" id="KW-1185">Reference proteome</keyword>
<dbReference type="PANTHER" id="PTHR34501:SF9">
    <property type="entry name" value="MAJOR OUTER MEMBRANE PROTEIN P.IA"/>
    <property type="match status" value="1"/>
</dbReference>
<dbReference type="Gene3D" id="2.40.160.10">
    <property type="entry name" value="Porin"/>
    <property type="match status" value="1"/>
</dbReference>
<keyword evidence="10" id="KW-0998">Cell outer membrane</keyword>
<dbReference type="EMBL" id="LT546645">
    <property type="protein sequence ID" value="SAI70789.1"/>
    <property type="molecule type" value="Genomic_DNA"/>
</dbReference>
<gene>
    <name evidence="13" type="ORF">SAMEA3906487_02464</name>
</gene>
<dbReference type="GO" id="GO:0015288">
    <property type="term" value="F:porin activity"/>
    <property type="evidence" value="ECO:0007669"/>
    <property type="project" value="UniProtKB-KW"/>
</dbReference>
<evidence type="ECO:0000256" key="9">
    <source>
        <dbReference type="ARBA" id="ARBA00023136"/>
    </source>
</evidence>
<dbReference type="STRING" id="123899.SAMEA3906487_02464"/>
<proteinExistence type="predicted"/>